<evidence type="ECO:0000313" key="3">
    <source>
        <dbReference type="Proteomes" id="UP000515563"/>
    </source>
</evidence>
<name>A0A7G6X3C9_9ACTN</name>
<dbReference type="KEGG" id="kqi:F1D05_26070"/>
<reference evidence="2 3" key="2">
    <citation type="journal article" date="2020" name="Microbiol. Resour. Announc.">
        <title>Antarctic desert soil bacteria exhibit high novel natural product potential, evaluated through long-read genome sequencing and comparative genomics.</title>
        <authorList>
            <person name="Benaud N."/>
            <person name="Edwards R.J."/>
            <person name="Amos T.G."/>
            <person name="D'Agostino P.M."/>
            <person name="Gutierrez-Chavez C."/>
            <person name="Montgomery K."/>
            <person name="Nicetic I."/>
            <person name="Ferrari B.C."/>
        </authorList>
    </citation>
    <scope>NUCLEOTIDE SEQUENCE [LARGE SCALE GENOMIC DNA]</scope>
    <source>
        <strain evidence="2 3">SPB151</strain>
    </source>
</reference>
<protein>
    <submittedName>
        <fullName evidence="2">Uncharacterized protein</fullName>
    </submittedName>
</protein>
<proteinExistence type="predicted"/>
<feature type="region of interest" description="Disordered" evidence="1">
    <location>
        <begin position="1"/>
        <end position="20"/>
    </location>
</feature>
<feature type="compositionally biased region" description="Basic and acidic residues" evidence="1">
    <location>
        <begin position="34"/>
        <end position="43"/>
    </location>
</feature>
<accession>A0A7G6X3C9</accession>
<evidence type="ECO:0000256" key="1">
    <source>
        <dbReference type="SAM" id="MobiDB-lite"/>
    </source>
</evidence>
<dbReference type="AlphaFoldDB" id="A0A7G6X3C9"/>
<organism evidence="2 3">
    <name type="scientific">Kribbella qitaiheensis</name>
    <dbReference type="NCBI Taxonomy" id="1544730"/>
    <lineage>
        <taxon>Bacteria</taxon>
        <taxon>Bacillati</taxon>
        <taxon>Actinomycetota</taxon>
        <taxon>Actinomycetes</taxon>
        <taxon>Propionibacteriales</taxon>
        <taxon>Kribbellaceae</taxon>
        <taxon>Kribbella</taxon>
    </lineage>
</organism>
<dbReference type="RefSeq" id="WP_185443141.1">
    <property type="nucleotide sequence ID" value="NZ_CP043661.1"/>
</dbReference>
<dbReference type="EMBL" id="CP043661">
    <property type="protein sequence ID" value="QNE20744.1"/>
    <property type="molecule type" value="Genomic_DNA"/>
</dbReference>
<evidence type="ECO:0000313" key="2">
    <source>
        <dbReference type="EMBL" id="QNE20744.1"/>
    </source>
</evidence>
<feature type="region of interest" description="Disordered" evidence="1">
    <location>
        <begin position="27"/>
        <end position="126"/>
    </location>
</feature>
<sequence>MKPWPSVTPTDTRYFAPSAARGRQLRAVELSSGESEHGRDAGDAVRQVRHLGEGPVGHEAGGDERPVGSTGRGLGLGQQDVRGPVGQLASLLHAMPQRPQGPQQDSAGAEREVVQPRAGESPWRLDDGLWPAVRLGEFRQPP</sequence>
<keyword evidence="3" id="KW-1185">Reference proteome</keyword>
<dbReference type="Proteomes" id="UP000515563">
    <property type="component" value="Chromosome"/>
</dbReference>
<gene>
    <name evidence="2" type="ORF">F1D05_26070</name>
</gene>
<reference evidence="3" key="1">
    <citation type="submission" date="2019-09" db="EMBL/GenBank/DDBJ databases">
        <title>Antimicrobial potential of Antarctic Bacteria.</title>
        <authorList>
            <person name="Benaud N."/>
            <person name="Edwards R.J."/>
            <person name="Ferrari B.C."/>
        </authorList>
    </citation>
    <scope>NUCLEOTIDE SEQUENCE [LARGE SCALE GENOMIC DNA]</scope>
    <source>
        <strain evidence="3">SPB151</strain>
    </source>
</reference>